<dbReference type="GO" id="GO:0008984">
    <property type="term" value="F:protein-glutamate methylesterase activity"/>
    <property type="evidence" value="ECO:0007669"/>
    <property type="project" value="UniProtKB-EC"/>
</dbReference>
<dbReference type="InterPro" id="IPR035909">
    <property type="entry name" value="CheB_C"/>
</dbReference>
<sequence>MKENTVKTFKAIVMGASAGGIKALGIVLSAFPKDFPVPVLIVQHLHPNSDSYLIQMLAQQCALTVKQADEKELIHASTVYIAPPNYHLLVEEDYSLSLSVDPRVNFSRPAIDVLFETAAYAYRDQLIGVILTGANGDGSQGVKLIRKLGGYLVVQDPATAEAEAMPRAAISAVRIDRVLPLEQIGPYLVQLINRGCQL</sequence>
<dbReference type="Gene3D" id="3.40.50.180">
    <property type="entry name" value="Methylesterase CheB, C-terminal domain"/>
    <property type="match status" value="1"/>
</dbReference>
<evidence type="ECO:0000259" key="6">
    <source>
        <dbReference type="PROSITE" id="PS50122"/>
    </source>
</evidence>
<dbReference type="AlphaFoldDB" id="A0A251X6K2"/>
<evidence type="ECO:0000256" key="1">
    <source>
        <dbReference type="ARBA" id="ARBA00022801"/>
    </source>
</evidence>
<accession>A0A251X6K2</accession>
<dbReference type="Proteomes" id="UP000194798">
    <property type="component" value="Unassembled WGS sequence"/>
</dbReference>
<dbReference type="PANTHER" id="PTHR42872:SF3">
    <property type="entry name" value="PROTEIN-GLUTAMATE METHYLESTERASE_PROTEIN-GLUTAMINE GLUTAMINASE 1"/>
    <property type="match status" value="1"/>
</dbReference>
<keyword evidence="5" id="KW-0472">Membrane</keyword>
<feature type="domain" description="CheB-type methylesterase" evidence="6">
    <location>
        <begin position="5"/>
        <end position="195"/>
    </location>
</feature>
<feature type="active site" evidence="4">
    <location>
        <position position="137"/>
    </location>
</feature>
<reference evidence="7 8" key="1">
    <citation type="submission" date="2016-12" db="EMBL/GenBank/DDBJ databases">
        <title>Thioflexothrix psekupsii D3 genome sequencing and assembly.</title>
        <authorList>
            <person name="Fomenkov A."/>
            <person name="Vincze T."/>
            <person name="Grabovich M."/>
            <person name="Anton B.P."/>
            <person name="Dubinina G."/>
            <person name="Orlova M."/>
            <person name="Belousova E."/>
            <person name="Roberts R.J."/>
        </authorList>
    </citation>
    <scope>NUCLEOTIDE SEQUENCE [LARGE SCALE GENOMIC DNA]</scope>
    <source>
        <strain evidence="7">D3</strain>
    </source>
</reference>
<proteinExistence type="predicted"/>
<gene>
    <name evidence="7" type="ORF">TPSD3_10605</name>
</gene>
<keyword evidence="1 4" id="KW-0378">Hydrolase</keyword>
<evidence type="ECO:0000256" key="5">
    <source>
        <dbReference type="SAM" id="Phobius"/>
    </source>
</evidence>
<keyword evidence="8" id="KW-1185">Reference proteome</keyword>
<dbReference type="GO" id="GO:0000156">
    <property type="term" value="F:phosphorelay response regulator activity"/>
    <property type="evidence" value="ECO:0007669"/>
    <property type="project" value="InterPro"/>
</dbReference>
<evidence type="ECO:0000313" key="7">
    <source>
        <dbReference type="EMBL" id="OUD13091.1"/>
    </source>
</evidence>
<feature type="active site" evidence="4">
    <location>
        <position position="44"/>
    </location>
</feature>
<dbReference type="RefSeq" id="WP_086488538.1">
    <property type="nucleotide sequence ID" value="NZ_MSLT01000018.1"/>
</dbReference>
<evidence type="ECO:0000256" key="4">
    <source>
        <dbReference type="PROSITE-ProRule" id="PRU00050"/>
    </source>
</evidence>
<comment type="catalytic activity">
    <reaction evidence="3">
        <text>[protein]-L-glutamate 5-O-methyl ester + H2O = L-glutamyl-[protein] + methanol + H(+)</text>
        <dbReference type="Rhea" id="RHEA:23236"/>
        <dbReference type="Rhea" id="RHEA-COMP:10208"/>
        <dbReference type="Rhea" id="RHEA-COMP:10311"/>
        <dbReference type="ChEBI" id="CHEBI:15377"/>
        <dbReference type="ChEBI" id="CHEBI:15378"/>
        <dbReference type="ChEBI" id="CHEBI:17790"/>
        <dbReference type="ChEBI" id="CHEBI:29973"/>
        <dbReference type="ChEBI" id="CHEBI:82795"/>
        <dbReference type="EC" id="3.1.1.61"/>
    </reaction>
</comment>
<feature type="active site" evidence="4">
    <location>
        <position position="17"/>
    </location>
</feature>
<name>A0A251X6K2_9GAMM</name>
<evidence type="ECO:0000313" key="8">
    <source>
        <dbReference type="Proteomes" id="UP000194798"/>
    </source>
</evidence>
<organism evidence="7 8">
    <name type="scientific">Thioflexithrix psekupsensis</name>
    <dbReference type="NCBI Taxonomy" id="1570016"/>
    <lineage>
        <taxon>Bacteria</taxon>
        <taxon>Pseudomonadati</taxon>
        <taxon>Pseudomonadota</taxon>
        <taxon>Gammaproteobacteria</taxon>
        <taxon>Thiotrichales</taxon>
        <taxon>Thioflexithrix</taxon>
    </lineage>
</organism>
<dbReference type="PANTHER" id="PTHR42872">
    <property type="entry name" value="PROTEIN-GLUTAMATE METHYLESTERASE/PROTEIN-GLUTAMINE GLUTAMINASE"/>
    <property type="match status" value="1"/>
</dbReference>
<dbReference type="EC" id="3.1.1.61" evidence="2"/>
<comment type="caution">
    <text evidence="7">The sequence shown here is derived from an EMBL/GenBank/DDBJ whole genome shotgun (WGS) entry which is preliminary data.</text>
</comment>
<keyword evidence="5" id="KW-1133">Transmembrane helix</keyword>
<dbReference type="InterPro" id="IPR000673">
    <property type="entry name" value="Sig_transdc_resp-reg_Me-estase"/>
</dbReference>
<keyword evidence="5" id="KW-0812">Transmembrane</keyword>
<dbReference type="SUPFAM" id="SSF52738">
    <property type="entry name" value="Methylesterase CheB, C-terminal domain"/>
    <property type="match status" value="1"/>
</dbReference>
<keyword evidence="4" id="KW-0145">Chemotaxis</keyword>
<dbReference type="PROSITE" id="PS50122">
    <property type="entry name" value="CHEB"/>
    <property type="match status" value="1"/>
</dbReference>
<dbReference type="OrthoDB" id="9793421at2"/>
<dbReference type="CDD" id="cd16433">
    <property type="entry name" value="CheB"/>
    <property type="match status" value="1"/>
</dbReference>
<protein>
    <recommendedName>
        <fullName evidence="2">protein-glutamate methylesterase</fullName>
        <ecNumber evidence="2">3.1.1.61</ecNumber>
    </recommendedName>
</protein>
<evidence type="ECO:0000256" key="3">
    <source>
        <dbReference type="ARBA" id="ARBA00048267"/>
    </source>
</evidence>
<feature type="transmembrane region" description="Helical" evidence="5">
    <location>
        <begin position="12"/>
        <end position="31"/>
    </location>
</feature>
<dbReference type="GO" id="GO:0006935">
    <property type="term" value="P:chemotaxis"/>
    <property type="evidence" value="ECO:0007669"/>
    <property type="project" value="UniProtKB-UniRule"/>
</dbReference>
<dbReference type="GO" id="GO:0005737">
    <property type="term" value="C:cytoplasm"/>
    <property type="evidence" value="ECO:0007669"/>
    <property type="project" value="InterPro"/>
</dbReference>
<dbReference type="EMBL" id="MSLT01000018">
    <property type="protein sequence ID" value="OUD13091.1"/>
    <property type="molecule type" value="Genomic_DNA"/>
</dbReference>
<evidence type="ECO:0000256" key="2">
    <source>
        <dbReference type="ARBA" id="ARBA00039140"/>
    </source>
</evidence>
<dbReference type="Pfam" id="PF01339">
    <property type="entry name" value="CheB_methylest"/>
    <property type="match status" value="1"/>
</dbReference>